<gene>
    <name evidence="2" type="ORF">EI684_22135</name>
</gene>
<feature type="compositionally biased region" description="Basic residues" evidence="1">
    <location>
        <begin position="140"/>
        <end position="149"/>
    </location>
</feature>
<protein>
    <recommendedName>
        <fullName evidence="4">Poly(3-hydroxyalkanoate) polymerase subunit PhaE</fullName>
    </recommendedName>
</protein>
<evidence type="ECO:0008006" key="4">
    <source>
        <dbReference type="Google" id="ProtNLM"/>
    </source>
</evidence>
<dbReference type="EMBL" id="RSAS01000913">
    <property type="protein sequence ID" value="RRR65784.1"/>
    <property type="molecule type" value="Genomic_DNA"/>
</dbReference>
<comment type="caution">
    <text evidence="2">The sequence shown here is derived from an EMBL/GenBank/DDBJ whole genome shotgun (WGS) entry which is preliminary data.</text>
</comment>
<sequence length="149" mass="16137">MSQNTTGGFDPNDPFGNWRSIRDANLDAWAKGMTSLVNTEVFAKAIGMQLDTLLAASAPVQDMVNKNMETYLSTMNMPSRGEIVSLATRLTNIEMRLDDMQAQLDEVLDALRSLAAAPAPSAPPEEEASEDASSESKPASSRRSRKTAE</sequence>
<evidence type="ECO:0000313" key="2">
    <source>
        <dbReference type="EMBL" id="RRR65784.1"/>
    </source>
</evidence>
<feature type="compositionally biased region" description="Acidic residues" evidence="1">
    <location>
        <begin position="124"/>
        <end position="133"/>
    </location>
</feature>
<reference evidence="2 3" key="1">
    <citation type="submission" date="2018-12" db="EMBL/GenBank/DDBJ databases">
        <title>Genome Sequence of Candidatus Viridilinea halotolerans isolated from saline sulfide-rich spring.</title>
        <authorList>
            <person name="Grouzdev D.S."/>
            <person name="Burganskaya E.I."/>
            <person name="Krutkina M.S."/>
            <person name="Sukhacheva M.V."/>
            <person name="Gorlenko V.M."/>
        </authorList>
    </citation>
    <scope>NUCLEOTIDE SEQUENCE [LARGE SCALE GENOMIC DNA]</scope>
    <source>
        <strain evidence="2">Chok-6</strain>
    </source>
</reference>
<feature type="region of interest" description="Disordered" evidence="1">
    <location>
        <begin position="115"/>
        <end position="149"/>
    </location>
</feature>
<evidence type="ECO:0000313" key="3">
    <source>
        <dbReference type="Proteomes" id="UP000280307"/>
    </source>
</evidence>
<name>A0A426TR03_9CHLR</name>
<evidence type="ECO:0000256" key="1">
    <source>
        <dbReference type="SAM" id="MobiDB-lite"/>
    </source>
</evidence>
<dbReference type="Proteomes" id="UP000280307">
    <property type="component" value="Unassembled WGS sequence"/>
</dbReference>
<proteinExistence type="predicted"/>
<accession>A0A426TR03</accession>
<dbReference type="AlphaFoldDB" id="A0A426TR03"/>
<organism evidence="2 3">
    <name type="scientific">Candidatus Viridilinea halotolerans</name>
    <dbReference type="NCBI Taxonomy" id="2491704"/>
    <lineage>
        <taxon>Bacteria</taxon>
        <taxon>Bacillati</taxon>
        <taxon>Chloroflexota</taxon>
        <taxon>Chloroflexia</taxon>
        <taxon>Chloroflexales</taxon>
        <taxon>Chloroflexineae</taxon>
        <taxon>Oscillochloridaceae</taxon>
        <taxon>Candidatus Viridilinea</taxon>
    </lineage>
</organism>